<dbReference type="Proteomes" id="UP001652660">
    <property type="component" value="Chromosome 6c"/>
</dbReference>
<evidence type="ECO:0000256" key="2">
    <source>
        <dbReference type="SAM" id="MobiDB-lite"/>
    </source>
</evidence>
<dbReference type="RefSeq" id="XP_027068361.1">
    <property type="nucleotide sequence ID" value="XM_027212560.2"/>
</dbReference>
<dbReference type="AlphaFoldDB" id="A0A6P6SRD9"/>
<keyword evidence="5" id="KW-1185">Reference proteome</keyword>
<dbReference type="SUPFAM" id="SSF58113">
    <property type="entry name" value="Apolipoprotein A-I"/>
    <property type="match status" value="1"/>
</dbReference>
<keyword evidence="4" id="KW-0732">Signal</keyword>
<evidence type="ECO:0000313" key="5">
    <source>
        <dbReference type="Proteomes" id="UP001652660"/>
    </source>
</evidence>
<keyword evidence="3" id="KW-0812">Transmembrane</keyword>
<keyword evidence="3" id="KW-1133">Transmembrane helix</keyword>
<accession>A0A6P6SRD9</accession>
<dbReference type="OrthoDB" id="2017695at2759"/>
<feature type="region of interest" description="Disordered" evidence="2">
    <location>
        <begin position="421"/>
        <end position="450"/>
    </location>
</feature>
<evidence type="ECO:0000256" key="1">
    <source>
        <dbReference type="SAM" id="Coils"/>
    </source>
</evidence>
<organism evidence="5 6">
    <name type="scientific">Coffea arabica</name>
    <name type="common">Arabian coffee</name>
    <dbReference type="NCBI Taxonomy" id="13443"/>
    <lineage>
        <taxon>Eukaryota</taxon>
        <taxon>Viridiplantae</taxon>
        <taxon>Streptophyta</taxon>
        <taxon>Embryophyta</taxon>
        <taxon>Tracheophyta</taxon>
        <taxon>Spermatophyta</taxon>
        <taxon>Magnoliopsida</taxon>
        <taxon>eudicotyledons</taxon>
        <taxon>Gunneridae</taxon>
        <taxon>Pentapetalae</taxon>
        <taxon>asterids</taxon>
        <taxon>lamiids</taxon>
        <taxon>Gentianales</taxon>
        <taxon>Rubiaceae</taxon>
        <taxon>Ixoroideae</taxon>
        <taxon>Gardenieae complex</taxon>
        <taxon>Bertiereae - Coffeeae clade</taxon>
        <taxon>Coffeeae</taxon>
        <taxon>Coffea</taxon>
    </lineage>
</organism>
<dbReference type="PANTHER" id="PTHR34360">
    <property type="entry name" value="OS08G0519400 PROTEIN"/>
    <property type="match status" value="1"/>
</dbReference>
<reference evidence="5" key="1">
    <citation type="journal article" date="2025" name="Foods">
        <title>Unveiling the Microbial Signatures of Arabica Coffee Cherries: Insights into Ripeness Specific Diversity, Functional Traits, and Implications for Quality and Safety.</title>
        <authorList>
            <consortium name="RefSeq"/>
            <person name="Tenea G.N."/>
            <person name="Cifuentes V."/>
            <person name="Reyes P."/>
            <person name="Cevallos-Vallejos M."/>
        </authorList>
    </citation>
    <scope>NUCLEOTIDE SEQUENCE [LARGE SCALE GENOMIC DNA]</scope>
</reference>
<sequence>MALSKFLVFFLFLSFIFSEINSATLSDSEDEVSESEVPDSSLKLELDKLKSKISLAESSIEERTQEIKSKERTIKELEKIIDEKSSNLASLQSEVLSLKEKELSKAKKREDEADVRASQLQEQINNLKKVIEAQNEKKVGLEARANDAESRIKDLNLKLENLHRTNEEQKSRIHKSQRALEVAEEELMKAKLEASSLSKYLSEVHEAWIPPWLSVHFVHFQSFVVTHWHKHGKPTLDLTVNKALKKKSELEKWAQPHVHIVKSRWMPIVKEHCSTFVNNFSLHLRSLTNNAIDLYHISKKSMEPHVVRLQEVLNPYFQEAKKFSKPYVDQVSLLMKPHMDKARVYLKPYTKKVIRSYKRFIKFVTAYHRQVQATVLDLLKNHEHTRPLATNKLTWYMASALMALPVFLVLNMIAEVFSKKPKKRVPTSHSGHTRRRARRGHTERRIEQDN</sequence>
<evidence type="ECO:0000256" key="4">
    <source>
        <dbReference type="SAM" id="SignalP"/>
    </source>
</evidence>
<feature type="chain" id="PRO_5028430900" evidence="4">
    <location>
        <begin position="23"/>
        <end position="450"/>
    </location>
</feature>
<proteinExistence type="predicted"/>
<reference evidence="6" key="2">
    <citation type="submission" date="2025-08" db="UniProtKB">
        <authorList>
            <consortium name="RefSeq"/>
        </authorList>
    </citation>
    <scope>IDENTIFICATION</scope>
    <source>
        <tissue evidence="6">Leaves</tissue>
    </source>
</reference>
<name>A0A6P6SRD9_COFAR</name>
<protein>
    <submittedName>
        <fullName evidence="6">Uncharacterized protein isoform X1</fullName>
    </submittedName>
</protein>
<gene>
    <name evidence="6" type="primary">LOC113693831</name>
</gene>
<keyword evidence="3" id="KW-0472">Membrane</keyword>
<feature type="signal peptide" evidence="4">
    <location>
        <begin position="1"/>
        <end position="22"/>
    </location>
</feature>
<dbReference type="Gene3D" id="1.10.287.1490">
    <property type="match status" value="1"/>
</dbReference>
<dbReference type="PANTHER" id="PTHR34360:SF1">
    <property type="entry name" value="OS08G0519400 PROTEIN"/>
    <property type="match status" value="1"/>
</dbReference>
<feature type="transmembrane region" description="Helical" evidence="3">
    <location>
        <begin position="393"/>
        <end position="414"/>
    </location>
</feature>
<feature type="coiled-coil region" evidence="1">
    <location>
        <begin position="46"/>
        <end position="200"/>
    </location>
</feature>
<keyword evidence="1" id="KW-0175">Coiled coil</keyword>
<evidence type="ECO:0000256" key="3">
    <source>
        <dbReference type="SAM" id="Phobius"/>
    </source>
</evidence>
<evidence type="ECO:0000313" key="6">
    <source>
        <dbReference type="RefSeq" id="XP_027068361.1"/>
    </source>
</evidence>
<dbReference type="GeneID" id="113693831"/>
<feature type="compositionally biased region" description="Basic residues" evidence="2">
    <location>
        <begin position="421"/>
        <end position="442"/>
    </location>
</feature>
<dbReference type="SUPFAM" id="SSF57997">
    <property type="entry name" value="Tropomyosin"/>
    <property type="match status" value="1"/>
</dbReference>